<dbReference type="Proteomes" id="UP000194885">
    <property type="component" value="Unassembled WGS sequence"/>
</dbReference>
<proteinExistence type="predicted"/>
<evidence type="ECO:0008006" key="3">
    <source>
        <dbReference type="Google" id="ProtNLM"/>
    </source>
</evidence>
<dbReference type="Gene3D" id="3.10.20.320">
    <property type="entry name" value="Putative peptidoglycan bound protein (lpxtg motif)"/>
    <property type="match status" value="1"/>
</dbReference>
<dbReference type="EMBL" id="NGKW01000002">
    <property type="protein sequence ID" value="OTN94545.1"/>
    <property type="molecule type" value="Genomic_DNA"/>
</dbReference>
<dbReference type="RefSeq" id="WP_086323086.1">
    <property type="nucleotide sequence ID" value="NZ_NGKW01000002.1"/>
</dbReference>
<name>A0A242BGC1_ENTFC</name>
<evidence type="ECO:0000313" key="1">
    <source>
        <dbReference type="EMBL" id="OTN94545.1"/>
    </source>
</evidence>
<gene>
    <name evidence="1" type="ORF">A5810_000788</name>
</gene>
<comment type="caution">
    <text evidence="1">The sequence shown here is derived from an EMBL/GenBank/DDBJ whole genome shotgun (WGS) entry which is preliminary data.</text>
</comment>
<reference evidence="1 2" key="1">
    <citation type="submission" date="2017-05" db="EMBL/GenBank/DDBJ databases">
        <title>The Genome Sequence of Enterococcus faecium 7H8_DIV0219.</title>
        <authorList>
            <consortium name="The Broad Institute Genomics Platform"/>
            <consortium name="The Broad Institute Genomic Center for Infectious Diseases"/>
            <person name="Earl A."/>
            <person name="Manson A."/>
            <person name="Schwartman J."/>
            <person name="Gilmore M."/>
            <person name="Abouelleil A."/>
            <person name="Cao P."/>
            <person name="Chapman S."/>
            <person name="Cusick C."/>
            <person name="Shea T."/>
            <person name="Young S."/>
            <person name="Neafsey D."/>
            <person name="Nusbaum C."/>
            <person name="Birren B."/>
        </authorList>
    </citation>
    <scope>NUCLEOTIDE SEQUENCE [LARGE SCALE GENOMIC DNA]</scope>
    <source>
        <strain evidence="1 2">7H8_DIV0219</strain>
    </source>
</reference>
<accession>A0A242BGC1</accession>
<organism evidence="1 2">
    <name type="scientific">Enterococcus faecium</name>
    <name type="common">Streptococcus faecium</name>
    <dbReference type="NCBI Taxonomy" id="1352"/>
    <lineage>
        <taxon>Bacteria</taxon>
        <taxon>Bacillati</taxon>
        <taxon>Bacillota</taxon>
        <taxon>Bacilli</taxon>
        <taxon>Lactobacillales</taxon>
        <taxon>Enterococcaceae</taxon>
        <taxon>Enterococcus</taxon>
    </lineage>
</organism>
<sequence length="695" mass="79224">MAKSKKIVLSVFTLIVLLWLSPKVAAAPRPLTDLGYFRWVNQITTPADNTFIMHYGEHTSVEPIEGKVTGKIVTVDWSTSKSSALIKNVGFYKGQEVNLKVTLERNKSNLDGGSVFFTEGNFLSIDISGEMIITYDFLDTSGNPLTIETSFNYYGLNVNKYVGYRNPSRVIKYLCTNNPTNIVYDVYGDGDRQWGDYWGYYKNITPNVPWRDPRQSFEVITNPVSQLHVVVHNNDSTPSSVIYRTDFLAKPEFPSAYATDSFFEKADQDVCLKAKQTIPNISQWKKANQLQVRFGLEQIAKTQQYKAKKVKVTNFSGEDITELFSSKVEGQEMVITAKNPEDHRLYDTVLQYEVELEWTGKENVVETSAIINDRLPLPFKVKTILNGQETAENTGTSLVNYLGEVHIQFLDEQDRSLSQEVVKTGILTTDYDLSKDYPEISGFFPIKNEETDHGRFQPETQTIIHHYRKGEPLRFGLLNKENPLMVSRFSKSCTIKFTFFHEGDSTIYLMAKCNEEEKRLQTYSHVPEKVEDEIKTAFPENWIGKEVSFYVMTDDKEQSPPDRRKLAVEKGPQLLLPKSIDFGEQEIPANDTFVAAVNQKEIQVEDSSHLEQSKWTIKVREEKPLINDKSKQLCPLFFTIQGKTIELTGSDQQIWQGTGKASFGQIGNIQLKLRPSDEVGDYEGTLVWTMEDVPI</sequence>
<evidence type="ECO:0000313" key="2">
    <source>
        <dbReference type="Proteomes" id="UP000194885"/>
    </source>
</evidence>
<dbReference type="AlphaFoldDB" id="A0A242BGC1"/>
<protein>
    <recommendedName>
        <fullName evidence="3">MucBP domain-containing protein</fullName>
    </recommendedName>
</protein>